<protein>
    <submittedName>
        <fullName evidence="3">Uncharacterized protein</fullName>
    </submittedName>
</protein>
<dbReference type="AlphaFoldDB" id="A0A8K0US22"/>
<name>A0A8K0US22_9AGAR</name>
<dbReference type="Proteomes" id="UP000813824">
    <property type="component" value="Unassembled WGS sequence"/>
</dbReference>
<keyword evidence="4" id="KW-1185">Reference proteome</keyword>
<organism evidence="3 4">
    <name type="scientific">Cristinia sonorae</name>
    <dbReference type="NCBI Taxonomy" id="1940300"/>
    <lineage>
        <taxon>Eukaryota</taxon>
        <taxon>Fungi</taxon>
        <taxon>Dikarya</taxon>
        <taxon>Basidiomycota</taxon>
        <taxon>Agaricomycotina</taxon>
        <taxon>Agaricomycetes</taxon>
        <taxon>Agaricomycetidae</taxon>
        <taxon>Agaricales</taxon>
        <taxon>Pleurotineae</taxon>
        <taxon>Stephanosporaceae</taxon>
        <taxon>Cristinia</taxon>
    </lineage>
</organism>
<evidence type="ECO:0000313" key="4">
    <source>
        <dbReference type="Proteomes" id="UP000813824"/>
    </source>
</evidence>
<accession>A0A8K0US22</accession>
<feature type="region of interest" description="Disordered" evidence="1">
    <location>
        <begin position="65"/>
        <end position="84"/>
    </location>
</feature>
<comment type="caution">
    <text evidence="3">The sequence shown here is derived from an EMBL/GenBank/DDBJ whole genome shotgun (WGS) entry which is preliminary data.</text>
</comment>
<feature type="chain" id="PRO_5035469934" evidence="2">
    <location>
        <begin position="21"/>
        <end position="240"/>
    </location>
</feature>
<dbReference type="EMBL" id="JAEVFJ010000010">
    <property type="protein sequence ID" value="KAH8102129.1"/>
    <property type="molecule type" value="Genomic_DNA"/>
</dbReference>
<feature type="signal peptide" evidence="2">
    <location>
        <begin position="1"/>
        <end position="20"/>
    </location>
</feature>
<evidence type="ECO:0000313" key="3">
    <source>
        <dbReference type="EMBL" id="KAH8102129.1"/>
    </source>
</evidence>
<evidence type="ECO:0000256" key="1">
    <source>
        <dbReference type="SAM" id="MobiDB-lite"/>
    </source>
</evidence>
<reference evidence="3" key="1">
    <citation type="journal article" date="2021" name="New Phytol.">
        <title>Evolutionary innovations through gain and loss of genes in the ectomycorrhizal Boletales.</title>
        <authorList>
            <person name="Wu G."/>
            <person name="Miyauchi S."/>
            <person name="Morin E."/>
            <person name="Kuo A."/>
            <person name="Drula E."/>
            <person name="Varga T."/>
            <person name="Kohler A."/>
            <person name="Feng B."/>
            <person name="Cao Y."/>
            <person name="Lipzen A."/>
            <person name="Daum C."/>
            <person name="Hundley H."/>
            <person name="Pangilinan J."/>
            <person name="Johnson J."/>
            <person name="Barry K."/>
            <person name="LaButti K."/>
            <person name="Ng V."/>
            <person name="Ahrendt S."/>
            <person name="Min B."/>
            <person name="Choi I.G."/>
            <person name="Park H."/>
            <person name="Plett J.M."/>
            <person name="Magnuson J."/>
            <person name="Spatafora J.W."/>
            <person name="Nagy L.G."/>
            <person name="Henrissat B."/>
            <person name="Grigoriev I.V."/>
            <person name="Yang Z.L."/>
            <person name="Xu J."/>
            <person name="Martin F.M."/>
        </authorList>
    </citation>
    <scope>NUCLEOTIDE SEQUENCE</scope>
    <source>
        <strain evidence="3">KKN 215</strain>
    </source>
</reference>
<evidence type="ECO:0000256" key="2">
    <source>
        <dbReference type="SAM" id="SignalP"/>
    </source>
</evidence>
<dbReference type="OrthoDB" id="10007757at2759"/>
<keyword evidence="2" id="KW-0732">Signal</keyword>
<gene>
    <name evidence="3" type="ORF">BXZ70DRAFT_54836</name>
</gene>
<proteinExistence type="predicted"/>
<sequence>MLFQTYLILHTLALAWFAIGTPVAPDVNIGTVVNLRIEGAEKTIFEGPIFTRGHNVTTVAGGNHHCDGTNNHENPRPGPTCTSALDSAGKEHGFTFDGTFDPEFDDFFITRIGDSPQTATQFWGILVGFEFTPVGGCQQRVHLGDDVLWAFDAFSKNHFLKLAGPVTARSGQPVRFMVTDGMTGGGVAGARVVASGRGAGSQVSDASGHVTFTFNARGVHDLKADRDDSIRSNGVSVLVV</sequence>